<feature type="domain" description="HD/PDEase" evidence="1">
    <location>
        <begin position="75"/>
        <end position="195"/>
    </location>
</feature>
<dbReference type="Pfam" id="PF13023">
    <property type="entry name" value="HD_3"/>
    <property type="match status" value="1"/>
</dbReference>
<accession>K2GCT9</accession>
<sequence>MLSNNSFEGQNTSMGKDISRIEANKNQFSSSVKELLSNEALTEFLKILETYKLKQVARNCSNFYHDSKEWIDYQRKETTAEHVYSSLKLADYFLYSEEEFSTLDRLKIYSLLMYHDDVEIETEDTCISQVEKRKSKNIEELHAVPILAAKYPKVIWKIFSDYDAEYRNNSTPEAKFVHAIDKLDALVHELQYPQDWGPKWFTQDNVIKWFQPSFEYSPTFMAYFRTILNFLEKNNYF</sequence>
<dbReference type="EMBL" id="AMFJ01000383">
    <property type="protein sequence ID" value="EKE28034.1"/>
    <property type="molecule type" value="Genomic_DNA"/>
</dbReference>
<proteinExistence type="predicted"/>
<evidence type="ECO:0000259" key="1">
    <source>
        <dbReference type="SMART" id="SM00471"/>
    </source>
</evidence>
<dbReference type="AlphaFoldDB" id="K2GCT9"/>
<protein>
    <recommendedName>
        <fullName evidence="1">HD/PDEase domain-containing protein</fullName>
    </recommendedName>
</protein>
<dbReference type="InterPro" id="IPR006674">
    <property type="entry name" value="HD_domain"/>
</dbReference>
<reference evidence="2" key="1">
    <citation type="journal article" date="2012" name="Science">
        <title>Fermentation, hydrogen, and sulfur metabolism in multiple uncultivated bacterial phyla.</title>
        <authorList>
            <person name="Wrighton K.C."/>
            <person name="Thomas B.C."/>
            <person name="Sharon I."/>
            <person name="Miller C.S."/>
            <person name="Castelle C.J."/>
            <person name="VerBerkmoes N.C."/>
            <person name="Wilkins M.J."/>
            <person name="Hettich R.L."/>
            <person name="Lipton M.S."/>
            <person name="Williams K.H."/>
            <person name="Long P.E."/>
            <person name="Banfield J.F."/>
        </authorList>
    </citation>
    <scope>NUCLEOTIDE SEQUENCE [LARGE SCALE GENOMIC DNA]</scope>
</reference>
<gene>
    <name evidence="2" type="ORF">ACD_3C00109G0013</name>
</gene>
<dbReference type="InterPro" id="IPR003607">
    <property type="entry name" value="HD/PDEase_dom"/>
</dbReference>
<dbReference type="SMART" id="SM00471">
    <property type="entry name" value="HDc"/>
    <property type="match status" value="1"/>
</dbReference>
<evidence type="ECO:0000313" key="2">
    <source>
        <dbReference type="EMBL" id="EKE28034.1"/>
    </source>
</evidence>
<dbReference type="SUPFAM" id="SSF109604">
    <property type="entry name" value="HD-domain/PDEase-like"/>
    <property type="match status" value="1"/>
</dbReference>
<comment type="caution">
    <text evidence="2">The sequence shown here is derived from an EMBL/GenBank/DDBJ whole genome shotgun (WGS) entry which is preliminary data.</text>
</comment>
<organism evidence="2">
    <name type="scientific">uncultured bacterium</name>
    <name type="common">gcode 4</name>
    <dbReference type="NCBI Taxonomy" id="1234023"/>
    <lineage>
        <taxon>Bacteria</taxon>
        <taxon>environmental samples</taxon>
    </lineage>
</organism>
<name>K2GCT9_9BACT</name>
<dbReference type="Gene3D" id="1.10.3210.10">
    <property type="entry name" value="Hypothetical protein af1432"/>
    <property type="match status" value="1"/>
</dbReference>